<dbReference type="Gene3D" id="2.60.40.1180">
    <property type="entry name" value="Golgi alpha-mannosidase II"/>
    <property type="match status" value="1"/>
</dbReference>
<dbReference type="PANTHER" id="PTHR31308">
    <property type="match status" value="1"/>
</dbReference>
<evidence type="ECO:0000313" key="7">
    <source>
        <dbReference type="EMBL" id="GAA3826057.1"/>
    </source>
</evidence>
<dbReference type="InterPro" id="IPR017853">
    <property type="entry name" value="GH"/>
</dbReference>
<dbReference type="EMBL" id="BAABAH010000011">
    <property type="protein sequence ID" value="GAA3826057.1"/>
    <property type="molecule type" value="Genomic_DNA"/>
</dbReference>
<dbReference type="Proteomes" id="UP001501821">
    <property type="component" value="Unassembled WGS sequence"/>
</dbReference>
<proteinExistence type="inferred from homology"/>
<evidence type="ECO:0000256" key="4">
    <source>
        <dbReference type="RuleBase" id="RU361153"/>
    </source>
</evidence>
<evidence type="ECO:0000256" key="2">
    <source>
        <dbReference type="ARBA" id="ARBA00022801"/>
    </source>
</evidence>
<evidence type="ECO:0008006" key="9">
    <source>
        <dbReference type="Google" id="ProtNLM"/>
    </source>
</evidence>
<feature type="domain" description="Glycoside hydrolase family 5 C-terminal" evidence="6">
    <location>
        <begin position="403"/>
        <end position="478"/>
    </location>
</feature>
<comment type="similarity">
    <text evidence="1 4">Belongs to the glycosyl hydrolase 5 (cellulase A) family.</text>
</comment>
<dbReference type="InterPro" id="IPR001547">
    <property type="entry name" value="Glyco_hydro_5"/>
</dbReference>
<sequence length="488" mass="54307">MIALVVGLGLGAAVPGPSAGAPVTADPPAPVPQLQRDGRWLVDQYGRVVIVHGLNLVWKRAPYAPPDIPAGFTAADAQWLHDNGFNGVRLGTLWAGVTPDQPGVGDPAYRARWQRVMDLLSQQGIWMQLDMHQDEWSETYGGEGVPAWAVRRPSPYNLFPPVQAPFPLGYWTPELSTVFDRFWANKDHLRDGWAQAWKVAAGWWHDQPYLMGYDLLNEPWMGMEWPACLTNGCPGAYRRELQPAMEQATRAVRSVDDHNVVWWEPQQLAAGQQVPTFLRPMAGEDQLGLSWHNYCFAVFLESQHVPGTNVNSCWRFSRERTRNALAQASRMHAVPLMSEWGATDNVAAIKIDAAVADENLMGWLHWAYKRWDDPTTADTSQGLFTDDADLSSVKQAKVRALVRTYAQATAGTPLAMSFDADTGAFSYRYQPDLSISEPTVVFVSPLHYPNGYDVQVDGGTAVQRPDHLLWVQPDPGRTTPVTVRVTAR</sequence>
<protein>
    <recommendedName>
        <fullName evidence="9">Endoglycoceramidase</fullName>
    </recommendedName>
</protein>
<dbReference type="SUPFAM" id="SSF51445">
    <property type="entry name" value="(Trans)glycosidases"/>
    <property type="match status" value="1"/>
</dbReference>
<organism evidence="7 8">
    <name type="scientific">Nocardioides panacisoli</name>
    <dbReference type="NCBI Taxonomy" id="627624"/>
    <lineage>
        <taxon>Bacteria</taxon>
        <taxon>Bacillati</taxon>
        <taxon>Actinomycetota</taxon>
        <taxon>Actinomycetes</taxon>
        <taxon>Propionibacteriales</taxon>
        <taxon>Nocardioidaceae</taxon>
        <taxon>Nocardioides</taxon>
    </lineage>
</organism>
<dbReference type="Gene3D" id="3.20.20.80">
    <property type="entry name" value="Glycosidases"/>
    <property type="match status" value="1"/>
</dbReference>
<dbReference type="RefSeq" id="WP_344776705.1">
    <property type="nucleotide sequence ID" value="NZ_BAABAH010000011.1"/>
</dbReference>
<evidence type="ECO:0000256" key="3">
    <source>
        <dbReference type="ARBA" id="ARBA00023295"/>
    </source>
</evidence>
<dbReference type="InterPro" id="IPR041036">
    <property type="entry name" value="GH5_C"/>
</dbReference>
<dbReference type="Pfam" id="PF00150">
    <property type="entry name" value="Cellulase"/>
    <property type="match status" value="1"/>
</dbReference>
<dbReference type="PANTHER" id="PTHR31308:SF3">
    <property type="entry name" value="ENDOGLYCOCERAMIDASE"/>
    <property type="match status" value="1"/>
</dbReference>
<evidence type="ECO:0000259" key="5">
    <source>
        <dbReference type="Pfam" id="PF00150"/>
    </source>
</evidence>
<dbReference type="Pfam" id="PF18564">
    <property type="entry name" value="Glyco_hydro_5_C"/>
    <property type="match status" value="1"/>
</dbReference>
<dbReference type="InterPro" id="IPR013780">
    <property type="entry name" value="Glyco_hydro_b"/>
</dbReference>
<keyword evidence="8" id="KW-1185">Reference proteome</keyword>
<accession>A0ABP7ISV6</accession>
<dbReference type="InterPro" id="IPR052066">
    <property type="entry name" value="Glycosphingolipid_Hydrolases"/>
</dbReference>
<keyword evidence="2 4" id="KW-0378">Hydrolase</keyword>
<evidence type="ECO:0000313" key="8">
    <source>
        <dbReference type="Proteomes" id="UP001501821"/>
    </source>
</evidence>
<comment type="caution">
    <text evidence="7">The sequence shown here is derived from an EMBL/GenBank/DDBJ whole genome shotgun (WGS) entry which is preliminary data.</text>
</comment>
<name>A0ABP7ISV6_9ACTN</name>
<keyword evidence="3 4" id="KW-0326">Glycosidase</keyword>
<gene>
    <name evidence="7" type="ORF">GCM10022242_29230</name>
</gene>
<evidence type="ECO:0000256" key="1">
    <source>
        <dbReference type="ARBA" id="ARBA00005641"/>
    </source>
</evidence>
<feature type="domain" description="Glycoside hydrolase family 5" evidence="5">
    <location>
        <begin position="72"/>
        <end position="368"/>
    </location>
</feature>
<evidence type="ECO:0000259" key="6">
    <source>
        <dbReference type="Pfam" id="PF18564"/>
    </source>
</evidence>
<reference evidence="8" key="1">
    <citation type="journal article" date="2019" name="Int. J. Syst. Evol. Microbiol.">
        <title>The Global Catalogue of Microorganisms (GCM) 10K type strain sequencing project: providing services to taxonomists for standard genome sequencing and annotation.</title>
        <authorList>
            <consortium name="The Broad Institute Genomics Platform"/>
            <consortium name="The Broad Institute Genome Sequencing Center for Infectious Disease"/>
            <person name="Wu L."/>
            <person name="Ma J."/>
        </authorList>
    </citation>
    <scope>NUCLEOTIDE SEQUENCE [LARGE SCALE GENOMIC DNA]</scope>
    <source>
        <strain evidence="8">JCM 16953</strain>
    </source>
</reference>